<name>A0A1Y1VI90_9FUNG</name>
<dbReference type="OrthoDB" id="266334at2759"/>
<evidence type="ECO:0000256" key="2">
    <source>
        <dbReference type="ARBA" id="ARBA00022692"/>
    </source>
</evidence>
<feature type="region of interest" description="Disordered" evidence="5">
    <location>
        <begin position="630"/>
        <end position="691"/>
    </location>
</feature>
<dbReference type="GO" id="GO:0034975">
    <property type="term" value="P:protein folding in endoplasmic reticulum"/>
    <property type="evidence" value="ECO:0007669"/>
    <property type="project" value="TreeGrafter"/>
</dbReference>
<feature type="region of interest" description="Disordered" evidence="5">
    <location>
        <begin position="117"/>
        <end position="156"/>
    </location>
</feature>
<comment type="caution">
    <text evidence="7">The sequence shown here is derived from an EMBL/GenBank/DDBJ whole genome shotgun (WGS) entry which is preliminary data.</text>
</comment>
<keyword evidence="8" id="KW-1185">Reference proteome</keyword>
<evidence type="ECO:0000313" key="7">
    <source>
        <dbReference type="EMBL" id="ORX57117.1"/>
    </source>
</evidence>
<accession>A0A1Y1VI90</accession>
<feature type="region of interest" description="Disordered" evidence="5">
    <location>
        <begin position="1234"/>
        <end position="1278"/>
    </location>
</feature>
<dbReference type="InterPro" id="IPR045120">
    <property type="entry name" value="Suco/Slp1-like"/>
</dbReference>
<proteinExistence type="predicted"/>
<keyword evidence="3" id="KW-1133">Transmembrane helix</keyword>
<feature type="compositionally biased region" description="Polar residues" evidence="5">
    <location>
        <begin position="191"/>
        <end position="211"/>
    </location>
</feature>
<dbReference type="PANTHER" id="PTHR12953">
    <property type="entry name" value="MEMBRANE PROTEIN CH1 RELATED"/>
    <property type="match status" value="1"/>
</dbReference>
<feature type="region of interest" description="Disordered" evidence="5">
    <location>
        <begin position="1020"/>
        <end position="1166"/>
    </location>
</feature>
<evidence type="ECO:0000259" key="6">
    <source>
        <dbReference type="PROSITE" id="PS51469"/>
    </source>
</evidence>
<evidence type="ECO:0000256" key="3">
    <source>
        <dbReference type="ARBA" id="ARBA00022989"/>
    </source>
</evidence>
<evidence type="ECO:0000256" key="1">
    <source>
        <dbReference type="ARBA" id="ARBA00004308"/>
    </source>
</evidence>
<dbReference type="PANTHER" id="PTHR12953:SF0">
    <property type="entry name" value="SUN DOMAIN-CONTAINING OSSIFICATION FACTOR"/>
    <property type="match status" value="1"/>
</dbReference>
<dbReference type="GO" id="GO:0012505">
    <property type="term" value="C:endomembrane system"/>
    <property type="evidence" value="ECO:0007669"/>
    <property type="project" value="UniProtKB-SubCell"/>
</dbReference>
<feature type="compositionally biased region" description="Low complexity" evidence="5">
    <location>
        <begin position="1262"/>
        <end position="1278"/>
    </location>
</feature>
<reference evidence="7 8" key="1">
    <citation type="submission" date="2016-08" db="EMBL/GenBank/DDBJ databases">
        <title>Genomes of anaerobic fungi encode conserved fungal cellulosomes for biomass hydrolysis.</title>
        <authorList>
            <consortium name="DOE Joint Genome Institute"/>
            <person name="Haitjema C.H."/>
            <person name="Gilmore S.P."/>
            <person name="Henske J.K."/>
            <person name="Solomon K.V."/>
            <person name="De Groot R."/>
            <person name="Kuo A."/>
            <person name="Mondo S.J."/>
            <person name="Salamov A.A."/>
            <person name="Labutti K."/>
            <person name="Zhao Z."/>
            <person name="Chiniquy J."/>
            <person name="Barry K."/>
            <person name="Brewer H.M."/>
            <person name="Purvine S.O."/>
            <person name="Wright A.T."/>
            <person name="Boxma B."/>
            <person name="Van Alen T."/>
            <person name="Hackstein J.H."/>
            <person name="Baker S.E."/>
            <person name="Grigoriev I.V."/>
            <person name="O'Malley M.A."/>
        </authorList>
    </citation>
    <scope>NUCLEOTIDE SEQUENCE [LARGE SCALE GENOMIC DNA]</scope>
    <source>
        <strain evidence="8">finn</strain>
    </source>
</reference>
<feature type="region of interest" description="Disordered" evidence="5">
    <location>
        <begin position="572"/>
        <end position="606"/>
    </location>
</feature>
<gene>
    <name evidence="7" type="ORF">BCR36DRAFT_319166</name>
</gene>
<feature type="compositionally biased region" description="Polar residues" evidence="5">
    <location>
        <begin position="630"/>
        <end position="641"/>
    </location>
</feature>
<dbReference type="GO" id="GO:0005737">
    <property type="term" value="C:cytoplasm"/>
    <property type="evidence" value="ECO:0007669"/>
    <property type="project" value="TreeGrafter"/>
</dbReference>
<feature type="compositionally biased region" description="Low complexity" evidence="5">
    <location>
        <begin position="939"/>
        <end position="952"/>
    </location>
</feature>
<feature type="region of interest" description="Disordered" evidence="5">
    <location>
        <begin position="58"/>
        <end position="82"/>
    </location>
</feature>
<feature type="domain" description="SUN" evidence="6">
    <location>
        <begin position="347"/>
        <end position="509"/>
    </location>
</feature>
<feature type="region of interest" description="Disordered" evidence="5">
    <location>
        <begin position="290"/>
        <end position="321"/>
    </location>
</feature>
<dbReference type="InterPro" id="IPR012919">
    <property type="entry name" value="SUN_dom"/>
</dbReference>
<feature type="compositionally biased region" description="Low complexity" evidence="5">
    <location>
        <begin position="1078"/>
        <end position="1091"/>
    </location>
</feature>
<feature type="region of interest" description="Disordered" evidence="5">
    <location>
        <begin position="939"/>
        <end position="972"/>
    </location>
</feature>
<keyword evidence="4" id="KW-0472">Membrane</keyword>
<dbReference type="GO" id="GO:0016020">
    <property type="term" value="C:membrane"/>
    <property type="evidence" value="ECO:0007669"/>
    <property type="project" value="InterPro"/>
</dbReference>
<feature type="compositionally biased region" description="Basic and acidic residues" evidence="5">
    <location>
        <begin position="179"/>
        <end position="190"/>
    </location>
</feature>
<feature type="compositionally biased region" description="Basic and acidic residues" evidence="5">
    <location>
        <begin position="1154"/>
        <end position="1166"/>
    </location>
</feature>
<dbReference type="PROSITE" id="PS51469">
    <property type="entry name" value="SUN"/>
    <property type="match status" value="1"/>
</dbReference>
<dbReference type="Proteomes" id="UP000193719">
    <property type="component" value="Unassembled WGS sequence"/>
</dbReference>
<feature type="compositionally biased region" description="Polar residues" evidence="5">
    <location>
        <begin position="1136"/>
        <end position="1145"/>
    </location>
</feature>
<feature type="compositionally biased region" description="Basic and acidic residues" evidence="5">
    <location>
        <begin position="227"/>
        <end position="238"/>
    </location>
</feature>
<keyword evidence="2" id="KW-0812">Transmembrane</keyword>
<dbReference type="Pfam" id="PF07738">
    <property type="entry name" value="Sad1_UNC"/>
    <property type="match status" value="1"/>
</dbReference>
<feature type="compositionally biased region" description="Acidic residues" evidence="5">
    <location>
        <begin position="1092"/>
        <end position="1103"/>
    </location>
</feature>
<sequence length="1382" mass="158173">MEDYVHYQEKFSGNACKNEYYYFNNEEYFKRLFDQKLTCSIRLEDKLKIKSNEKNKININNNSNSNNKSNYNNNKNINDNNNNKHVINEVVKERMQTIELLEKIYSQKNEEDDIISTTTIDSSYQESDKEDKSNYSISSSEGPMETPNVIDDKKGNDEDFISSLMEEKVTATTTLFEQSDEKKDHQEKDINVTQTPNNQDHQNSNEETSSFIKDKENIKYEIPTTENEDKVEKEKDTQLVDEVNEEKEEITTGIDIDDKKEKETIENENLNINESEKEYYDNNVENKTNIINNKNETESEKINTQSTSGENEKNSNKSSNSKYKNRFLSYFLRDGQSKVKKPKPIPSMEDDIIYSVKDLKLTGKEHFNFASLDCAAAVLKSNPELKMANAILNESKDSYSNNICQAKEKFVIIELCEDILIDRIILGNFEYFSSMYKDVKVSISSRYPPKDGHWKLLAFLRATNSRDIQVFKIKKPLSYVKYVRFDFLSYYGYEYFCPLSLIRIHGRTMMDEFIEDEGKLEEEVIIETPTYPYLQPGHPFLTLPSSSNSHESSPFEDAFPFLSSDSFLSDTSSNSKVQTNSRVTSHSKSSTSTSSSSTKGDNSDKGSTNINLFSLFVKQYNNQLITNKNDYSYETSPTTRATRQTKTNPSTTTTPNDIEEELTNESNINNSNEEEDDDKVNNDNENQPPLHESVFKTIMRRLTALERNTTLSFKYLEEQGKIFNQYILYLNKKQQTSLKQLIKDNNMMYDNNLHALKNEFDSNWKEMWNELQINKQIYYDTIKQIAFKIENIEQSYDNRMFALLLIIIFNKLIWIIIKKMWSLLFRFSSKSKRRYSNTRIKQKNDYYYLESDDSFSSLNNINTSNYEDFVRRKSPLSNNIKYSSSSPNTPPAKLKRKKMLRKIPSYTNAVHMNRYEHINNHIYGPGTNYAQSIGHIQSRASNSTGSSRRNSSVEFSTNDLLRKSQRLPPQTSTLLSSASSILQAKKLLHTLYHQKPPLSPNSSYSNKKFDSLIDNIDGASSSSTNGTNINNNSNNNNNSLSTNPKLKHHYSSPRSTYLSMPSKDIEKNMKKKEKVKDNSSVSSQSDDNNNNGDDEDDEDEDDVKEIAGTIKESEHKKNKGNYHSHTSAASHCPLGISTQPDTTTDNNNSNSEIEEVKEKKELKDEKGNHSITLSKISNENMPVITTTKVKGIKSNSLPINSYMHSSTHHGQNYNHSGNRVKLTSSPISMATAATTVTSTETPSTSMKNSHRSGVRLPSINTSKLGLPSSSSKSPNASSIINSTPIIDYPVSAPIDTNHPTSTMDSVNTPSSAPLHLHHYDDLSNIYTNMILSSLSSTSKERSRIHRNYNFIGNKHILRRKRTNLVRSPASFPSLNINRMNNK</sequence>
<dbReference type="EMBL" id="MCFH01000006">
    <property type="protein sequence ID" value="ORX57117.1"/>
    <property type="molecule type" value="Genomic_DNA"/>
</dbReference>
<evidence type="ECO:0000313" key="8">
    <source>
        <dbReference type="Proteomes" id="UP000193719"/>
    </source>
</evidence>
<feature type="compositionally biased region" description="Low complexity" evidence="5">
    <location>
        <begin position="1020"/>
        <end position="1043"/>
    </location>
</feature>
<feature type="region of interest" description="Disordered" evidence="5">
    <location>
        <begin position="174"/>
        <end position="262"/>
    </location>
</feature>
<feature type="compositionally biased region" description="Low complexity" evidence="5">
    <location>
        <begin position="572"/>
        <end position="600"/>
    </location>
</feature>
<reference evidence="7 8" key="2">
    <citation type="submission" date="2016-08" db="EMBL/GenBank/DDBJ databases">
        <title>Pervasive Adenine N6-methylation of Active Genes in Fungi.</title>
        <authorList>
            <consortium name="DOE Joint Genome Institute"/>
            <person name="Mondo S.J."/>
            <person name="Dannebaum R.O."/>
            <person name="Kuo R.C."/>
            <person name="Labutti K."/>
            <person name="Haridas S."/>
            <person name="Kuo A."/>
            <person name="Salamov A."/>
            <person name="Ahrendt S.R."/>
            <person name="Lipzen A."/>
            <person name="Sullivan W."/>
            <person name="Andreopoulos W.B."/>
            <person name="Clum A."/>
            <person name="Lindquist E."/>
            <person name="Daum C."/>
            <person name="Ramamoorthy G.K."/>
            <person name="Gryganskyi A."/>
            <person name="Culley D."/>
            <person name="Magnuson J.K."/>
            <person name="James T.Y."/>
            <person name="O'Malley M.A."/>
            <person name="Stajich J.E."/>
            <person name="Spatafora J.W."/>
            <person name="Visel A."/>
            <person name="Grigoriev I.V."/>
        </authorList>
    </citation>
    <scope>NUCLEOTIDE SEQUENCE [LARGE SCALE GENOMIC DNA]</scope>
    <source>
        <strain evidence="8">finn</strain>
    </source>
</reference>
<evidence type="ECO:0000256" key="5">
    <source>
        <dbReference type="SAM" id="MobiDB-lite"/>
    </source>
</evidence>
<feature type="compositionally biased region" description="Low complexity" evidence="5">
    <location>
        <begin position="642"/>
        <end position="654"/>
    </location>
</feature>
<protein>
    <recommendedName>
        <fullName evidence="6">SUN domain-containing protein</fullName>
    </recommendedName>
</protein>
<evidence type="ECO:0000256" key="4">
    <source>
        <dbReference type="ARBA" id="ARBA00023136"/>
    </source>
</evidence>
<organism evidence="7 8">
    <name type="scientific">Piromyces finnis</name>
    <dbReference type="NCBI Taxonomy" id="1754191"/>
    <lineage>
        <taxon>Eukaryota</taxon>
        <taxon>Fungi</taxon>
        <taxon>Fungi incertae sedis</taxon>
        <taxon>Chytridiomycota</taxon>
        <taxon>Chytridiomycota incertae sedis</taxon>
        <taxon>Neocallimastigomycetes</taxon>
        <taxon>Neocallimastigales</taxon>
        <taxon>Neocallimastigaceae</taxon>
        <taxon>Piromyces</taxon>
    </lineage>
</organism>
<comment type="subcellular location">
    <subcellularLocation>
        <location evidence="1">Endomembrane system</location>
    </subcellularLocation>
</comment>
<feature type="compositionally biased region" description="Low complexity" evidence="5">
    <location>
        <begin position="1234"/>
        <end position="1245"/>
    </location>
</feature>